<comment type="caution">
    <text evidence="3">The sequence shown here is derived from an EMBL/GenBank/DDBJ whole genome shotgun (WGS) entry which is preliminary data.</text>
</comment>
<dbReference type="STRING" id="1184151.AW736_19390"/>
<organism evidence="3 4">
    <name type="scientific">Termitidicoccus mucosus</name>
    <dbReference type="NCBI Taxonomy" id="1184151"/>
    <lineage>
        <taxon>Bacteria</taxon>
        <taxon>Pseudomonadati</taxon>
        <taxon>Verrucomicrobiota</taxon>
        <taxon>Opitutia</taxon>
        <taxon>Opitutales</taxon>
        <taxon>Opitutaceae</taxon>
        <taxon>Termitidicoccus</taxon>
    </lineage>
</organism>
<accession>A0A178IGV9</accession>
<feature type="compositionally biased region" description="Pro residues" evidence="1">
    <location>
        <begin position="220"/>
        <end position="229"/>
    </location>
</feature>
<keyword evidence="4" id="KW-1185">Reference proteome</keyword>
<protein>
    <submittedName>
        <fullName evidence="3">Uncharacterized protein</fullName>
    </submittedName>
</protein>
<sequence length="229" mass="24798">MSAQAPQSSRDKLSKVPSWIMLGVVLGGIGFYGVQSFFEEQRGKKQRQKAPPAVSAPAPSPAKTPDGKPPASAKNDPHMSLFAIDAVFRAHGASAVWEHDLTEIVLWNPATQSYSTGVEVLRNGDTYYYRLLDRLTRPVLTEGVDPNAPIRLTEPASYQERRRQQRQDTWRSRPPAPSLLLPATSPTIIPTTTIATPPPASAPNPNDIVEKSFSGSGEPPSTPPPANAQ</sequence>
<gene>
    <name evidence="3" type="ORF">AW736_19390</name>
</gene>
<keyword evidence="2" id="KW-0472">Membrane</keyword>
<keyword evidence="2" id="KW-0812">Transmembrane</keyword>
<reference evidence="3 4" key="1">
    <citation type="submission" date="2016-01" db="EMBL/GenBank/DDBJ databases">
        <title>High potential of lignocellulose degradation of a new Verrucomicrobia species.</title>
        <authorList>
            <person name="Wang Y."/>
            <person name="Shi Y."/>
            <person name="Qiu Z."/>
            <person name="Liu S."/>
            <person name="Yang H."/>
        </authorList>
    </citation>
    <scope>NUCLEOTIDE SEQUENCE [LARGE SCALE GENOMIC DNA]</scope>
    <source>
        <strain evidence="3 4">TSB47</strain>
    </source>
</reference>
<dbReference type="Proteomes" id="UP000078486">
    <property type="component" value="Unassembled WGS sequence"/>
</dbReference>
<proteinExistence type="predicted"/>
<evidence type="ECO:0000313" key="3">
    <source>
        <dbReference type="EMBL" id="OAM88339.1"/>
    </source>
</evidence>
<evidence type="ECO:0000256" key="1">
    <source>
        <dbReference type="SAM" id="MobiDB-lite"/>
    </source>
</evidence>
<dbReference type="EMBL" id="LRRQ01000137">
    <property type="protein sequence ID" value="OAM88339.1"/>
    <property type="molecule type" value="Genomic_DNA"/>
</dbReference>
<name>A0A178IGV9_9BACT</name>
<feature type="region of interest" description="Disordered" evidence="1">
    <location>
        <begin position="42"/>
        <end position="76"/>
    </location>
</feature>
<dbReference type="AlphaFoldDB" id="A0A178IGV9"/>
<evidence type="ECO:0000313" key="4">
    <source>
        <dbReference type="Proteomes" id="UP000078486"/>
    </source>
</evidence>
<feature type="region of interest" description="Disordered" evidence="1">
    <location>
        <begin position="142"/>
        <end position="229"/>
    </location>
</feature>
<dbReference type="RefSeq" id="WP_068771939.1">
    <property type="nucleotide sequence ID" value="NZ_CP109796.1"/>
</dbReference>
<feature type="compositionally biased region" description="Basic and acidic residues" evidence="1">
    <location>
        <begin position="159"/>
        <end position="171"/>
    </location>
</feature>
<evidence type="ECO:0000256" key="2">
    <source>
        <dbReference type="SAM" id="Phobius"/>
    </source>
</evidence>
<keyword evidence="2" id="KW-1133">Transmembrane helix</keyword>
<feature type="transmembrane region" description="Helical" evidence="2">
    <location>
        <begin position="19"/>
        <end position="38"/>
    </location>
</feature>
<feature type="compositionally biased region" description="Low complexity" evidence="1">
    <location>
        <begin position="178"/>
        <end position="195"/>
    </location>
</feature>
<dbReference type="OrthoDB" id="194272at2"/>